<sequence length="454" mass="49848">MSTFRMNRRQLLKNLAIGTGAVALAACAPAAAPAGNTGSAASSSGSAAPAAEPVTITLWSSYSGKNGEAEAALVQKFNESQSDVVVDYQFQGNYEETAQKVTAALQARTAPDVSLLSDVWWFKFYLNQALVPLDDLLAAANVDVNDYQDSLINEGVRQGKHYWIPFARSTPLFYYNKEKWAEVGLPDRGPETWDEFMEWAPELVRMEGDEMKVSAFAHPDGASYIAWLFQGVTWQFGGKYSDPDFTMHMTDENTIRAGQFYYDTVHTWKWAVPSKDLATDFINGLTAAAMMSTGSMGGIKANAQFEFGTAFLPKKDYFGCCTGGAGLAILSTTPPEKRDAAMAYIAFASSPEQTVFWAQNTGYMPVRKSALESAEMQAYFEEFPQFKTAVEQLPLTRPQDAARVWVPNGDQIIGKGLERITVQSEDVATVFGELQDTLTREAEPIVTQLRAIEG</sequence>
<gene>
    <name evidence="2" type="ORF">FKZ61_17245</name>
</gene>
<evidence type="ECO:0000313" key="2">
    <source>
        <dbReference type="EMBL" id="TQE94296.1"/>
    </source>
</evidence>
<dbReference type="SUPFAM" id="SSF53850">
    <property type="entry name" value="Periplasmic binding protein-like II"/>
    <property type="match status" value="1"/>
</dbReference>
<dbReference type="PROSITE" id="PS51257">
    <property type="entry name" value="PROKAR_LIPOPROTEIN"/>
    <property type="match status" value="1"/>
</dbReference>
<keyword evidence="3" id="KW-1185">Reference proteome</keyword>
<dbReference type="RefSeq" id="WP_141611402.1">
    <property type="nucleotide sequence ID" value="NZ_VIGC02000025.1"/>
</dbReference>
<dbReference type="Proteomes" id="UP000317371">
    <property type="component" value="Unassembled WGS sequence"/>
</dbReference>
<feature type="signal peptide" evidence="1">
    <location>
        <begin position="1"/>
        <end position="25"/>
    </location>
</feature>
<name>A0A540VC06_9CHLR</name>
<organism evidence="2 3">
    <name type="scientific">Litorilinea aerophila</name>
    <dbReference type="NCBI Taxonomy" id="1204385"/>
    <lineage>
        <taxon>Bacteria</taxon>
        <taxon>Bacillati</taxon>
        <taxon>Chloroflexota</taxon>
        <taxon>Caldilineae</taxon>
        <taxon>Caldilineales</taxon>
        <taxon>Caldilineaceae</taxon>
        <taxon>Litorilinea</taxon>
    </lineage>
</organism>
<comment type="caution">
    <text evidence="2">The sequence shown here is derived from an EMBL/GenBank/DDBJ whole genome shotgun (WGS) entry which is preliminary data.</text>
</comment>
<dbReference type="InterPro" id="IPR050490">
    <property type="entry name" value="Bact_solute-bd_prot1"/>
</dbReference>
<keyword evidence="1" id="KW-0732">Signal</keyword>
<dbReference type="PANTHER" id="PTHR43649">
    <property type="entry name" value="ARABINOSE-BINDING PROTEIN-RELATED"/>
    <property type="match status" value="1"/>
</dbReference>
<dbReference type="Pfam" id="PF13416">
    <property type="entry name" value="SBP_bac_8"/>
    <property type="match status" value="1"/>
</dbReference>
<proteinExistence type="predicted"/>
<feature type="chain" id="PRO_5022802175" evidence="1">
    <location>
        <begin position="26"/>
        <end position="454"/>
    </location>
</feature>
<dbReference type="InterPro" id="IPR006311">
    <property type="entry name" value="TAT_signal"/>
</dbReference>
<evidence type="ECO:0000256" key="1">
    <source>
        <dbReference type="SAM" id="SignalP"/>
    </source>
</evidence>
<dbReference type="Gene3D" id="3.40.190.10">
    <property type="entry name" value="Periplasmic binding protein-like II"/>
    <property type="match status" value="1"/>
</dbReference>
<protein>
    <submittedName>
        <fullName evidence="2">ABC transporter substrate-binding protein</fullName>
    </submittedName>
</protein>
<dbReference type="OrthoDB" id="9795467at2"/>
<dbReference type="PANTHER" id="PTHR43649:SF30">
    <property type="entry name" value="ABC TRANSPORTER SUBSTRATE-BINDING PROTEIN"/>
    <property type="match status" value="1"/>
</dbReference>
<dbReference type="InterPro" id="IPR006059">
    <property type="entry name" value="SBP"/>
</dbReference>
<dbReference type="AlphaFoldDB" id="A0A540VC06"/>
<dbReference type="EMBL" id="VIGC01000025">
    <property type="protein sequence ID" value="TQE94296.1"/>
    <property type="molecule type" value="Genomic_DNA"/>
</dbReference>
<reference evidence="2 3" key="1">
    <citation type="submission" date="2019-06" db="EMBL/GenBank/DDBJ databases">
        <title>Genome sequence of Litorilinea aerophila BAA-2444.</title>
        <authorList>
            <person name="Maclea K.S."/>
            <person name="Maurais E.G."/>
            <person name="Iannazzi L.C."/>
        </authorList>
    </citation>
    <scope>NUCLEOTIDE SEQUENCE [LARGE SCALE GENOMIC DNA]</scope>
    <source>
        <strain evidence="2 3">ATCC BAA-2444</strain>
    </source>
</reference>
<dbReference type="InParanoid" id="A0A540VC06"/>
<evidence type="ECO:0000313" key="3">
    <source>
        <dbReference type="Proteomes" id="UP000317371"/>
    </source>
</evidence>
<dbReference type="CDD" id="cd14748">
    <property type="entry name" value="PBP2_UgpB"/>
    <property type="match status" value="1"/>
</dbReference>
<dbReference type="PROSITE" id="PS51318">
    <property type="entry name" value="TAT"/>
    <property type="match status" value="1"/>
</dbReference>
<accession>A0A540VC06</accession>